<protein>
    <submittedName>
        <fullName evidence="2">Uncharacterized protein</fullName>
    </submittedName>
</protein>
<feature type="compositionally biased region" description="Basic and acidic residues" evidence="1">
    <location>
        <begin position="348"/>
        <end position="374"/>
    </location>
</feature>
<organism evidence="2 3">
    <name type="scientific">Symbiodinium microadriaticum</name>
    <name type="common">Dinoflagellate</name>
    <name type="synonym">Zooxanthella microadriatica</name>
    <dbReference type="NCBI Taxonomy" id="2951"/>
    <lineage>
        <taxon>Eukaryota</taxon>
        <taxon>Sar</taxon>
        <taxon>Alveolata</taxon>
        <taxon>Dinophyceae</taxon>
        <taxon>Suessiales</taxon>
        <taxon>Symbiodiniaceae</taxon>
        <taxon>Symbiodinium</taxon>
    </lineage>
</organism>
<dbReference type="EMBL" id="LSRX01001953">
    <property type="protein sequence ID" value="OLP76688.1"/>
    <property type="molecule type" value="Genomic_DNA"/>
</dbReference>
<dbReference type="Gene3D" id="3.30.9.10">
    <property type="entry name" value="D-Amino Acid Oxidase, subunit A, domain 2"/>
    <property type="match status" value="1"/>
</dbReference>
<evidence type="ECO:0000313" key="2">
    <source>
        <dbReference type="EMBL" id="OLP76688.1"/>
    </source>
</evidence>
<feature type="region of interest" description="Disordered" evidence="1">
    <location>
        <begin position="336"/>
        <end position="398"/>
    </location>
</feature>
<dbReference type="Proteomes" id="UP000186817">
    <property type="component" value="Unassembled WGS sequence"/>
</dbReference>
<dbReference type="AlphaFoldDB" id="A0A1Q9C194"/>
<feature type="compositionally biased region" description="Basic and acidic residues" evidence="1">
    <location>
        <begin position="384"/>
        <end position="398"/>
    </location>
</feature>
<dbReference type="OrthoDB" id="442741at2759"/>
<evidence type="ECO:0000256" key="1">
    <source>
        <dbReference type="SAM" id="MobiDB-lite"/>
    </source>
</evidence>
<proteinExistence type="predicted"/>
<evidence type="ECO:0000313" key="3">
    <source>
        <dbReference type="Proteomes" id="UP000186817"/>
    </source>
</evidence>
<feature type="non-terminal residue" evidence="2">
    <location>
        <position position="398"/>
    </location>
</feature>
<keyword evidence="3" id="KW-1185">Reference proteome</keyword>
<gene>
    <name evidence="2" type="ORF">AK812_SmicGene43347</name>
</gene>
<reference evidence="2 3" key="1">
    <citation type="submission" date="2016-02" db="EMBL/GenBank/DDBJ databases">
        <title>Genome analysis of coral dinoflagellate symbionts highlights evolutionary adaptations to a symbiotic lifestyle.</title>
        <authorList>
            <person name="Aranda M."/>
            <person name="Li Y."/>
            <person name="Liew Y.J."/>
            <person name="Baumgarten S."/>
            <person name="Simakov O."/>
            <person name="Wilson M."/>
            <person name="Piel J."/>
            <person name="Ashoor H."/>
            <person name="Bougouffa S."/>
            <person name="Bajic V.B."/>
            <person name="Ryu T."/>
            <person name="Ravasi T."/>
            <person name="Bayer T."/>
            <person name="Micklem G."/>
            <person name="Kim H."/>
            <person name="Bhak J."/>
            <person name="Lajeunesse T.C."/>
            <person name="Voolstra C.R."/>
        </authorList>
    </citation>
    <scope>NUCLEOTIDE SEQUENCE [LARGE SCALE GENOMIC DNA]</scope>
    <source>
        <strain evidence="2 3">CCMP2467</strain>
    </source>
</reference>
<name>A0A1Q9C194_SYMMI</name>
<comment type="caution">
    <text evidence="2">The sequence shown here is derived from an EMBL/GenBank/DDBJ whole genome shotgun (WGS) entry which is preliminary data.</text>
</comment>
<sequence>MDPLGWTNCLKALVPGPTLRFQPRRGDYLLFRRPSPSSKPPLSTPIGSVPTPAARGVYVWPTVHGDVVVGPTNVKQDHSSIDVPSKEARYAAEDEKAQFKGVFVVLAVLRPSRFAQRCPIGRWLGATQAYDLLWSTGLTASLGLAERVLARLRPSRPLPPTSSPTLPSLAALAEDFAARRDGRVEVAGRSWYVLHPQTRLGLAVSGGLDSVPAGSGFLELHLWAGKVAELAHTIAMFDSITGKCPDFSAAMGTGASVEQRFRKPNARRVNLFNILTEIMKETKREEEIPEDHWELLMKALETEEQAEAKQLKEELEKERASRVAQEQLVEKLKAELKQKEDLQEETERELKKLKAQLKQKDEASNEQQESKSDDQATEDQATVDQKEAADCETIHDAA</sequence>
<accession>A0A1Q9C194</accession>